<evidence type="ECO:0000256" key="3">
    <source>
        <dbReference type="ARBA" id="ARBA00022670"/>
    </source>
</evidence>
<dbReference type="OrthoDB" id="37597at2759"/>
<comment type="subunit">
    <text evidence="9">Component of the proteasome complex.</text>
</comment>
<dbReference type="PRINTS" id="PR00141">
    <property type="entry name" value="PROTEASOME"/>
</dbReference>
<comment type="subcellular location">
    <subcellularLocation>
        <location evidence="9">Cytoplasm</location>
    </subcellularLocation>
    <subcellularLocation>
        <location evidence="9">Nucleus</location>
    </subcellularLocation>
</comment>
<dbReference type="SUPFAM" id="SSF56235">
    <property type="entry name" value="N-terminal nucleophile aminohydrolases (Ntn hydrolases)"/>
    <property type="match status" value="1"/>
</dbReference>
<comment type="caution">
    <text evidence="10">The sequence shown here is derived from an EMBL/GenBank/DDBJ whole genome shotgun (WGS) entry which is preliminary data.</text>
</comment>
<dbReference type="EMBL" id="MBDN02000223">
    <property type="protein sequence ID" value="RLN77821.1"/>
    <property type="molecule type" value="Genomic_DNA"/>
</dbReference>
<dbReference type="PROSITE" id="PS51476">
    <property type="entry name" value="PROTEASOME_BETA_2"/>
    <property type="match status" value="1"/>
</dbReference>
<keyword evidence="9" id="KW-0539">Nucleus</keyword>
<keyword evidence="6 9" id="KW-0647">Proteasome</keyword>
<protein>
    <recommendedName>
        <fullName evidence="9">Proteasome subunit beta</fullName>
    </recommendedName>
</protein>
<dbReference type="GO" id="GO:0005737">
    <property type="term" value="C:cytoplasm"/>
    <property type="evidence" value="ECO:0007669"/>
    <property type="project" value="UniProtKB-SubCell"/>
</dbReference>
<gene>
    <name evidence="11" type="ORF">BBO99_00006429</name>
    <name evidence="10" type="ORF">BBP00_00008263</name>
</gene>
<evidence type="ECO:0000256" key="4">
    <source>
        <dbReference type="ARBA" id="ARBA00022698"/>
    </source>
</evidence>
<dbReference type="Pfam" id="PF00227">
    <property type="entry name" value="Proteasome"/>
    <property type="match status" value="2"/>
</dbReference>
<evidence type="ECO:0000256" key="1">
    <source>
        <dbReference type="ARBA" id="ARBA00001198"/>
    </source>
</evidence>
<dbReference type="GO" id="GO:0051603">
    <property type="term" value="P:proteolysis involved in protein catabolic process"/>
    <property type="evidence" value="ECO:0007669"/>
    <property type="project" value="InterPro"/>
</dbReference>
<dbReference type="InterPro" id="IPR016050">
    <property type="entry name" value="Proteasome_bsu_CS"/>
</dbReference>
<evidence type="ECO:0000313" key="11">
    <source>
        <dbReference type="EMBL" id="RLN77821.1"/>
    </source>
</evidence>
<evidence type="ECO:0000256" key="6">
    <source>
        <dbReference type="ARBA" id="ARBA00022942"/>
    </source>
</evidence>
<evidence type="ECO:0000313" key="10">
    <source>
        <dbReference type="EMBL" id="RLN55918.1"/>
    </source>
</evidence>
<dbReference type="PANTHER" id="PTHR32194">
    <property type="entry name" value="METALLOPROTEASE TLDD"/>
    <property type="match status" value="1"/>
</dbReference>
<feature type="active site" description="Nucleophile" evidence="8">
    <location>
        <position position="85"/>
    </location>
</feature>
<dbReference type="EMBL" id="MBDO02000400">
    <property type="protein sequence ID" value="RLN55918.1"/>
    <property type="molecule type" value="Genomic_DNA"/>
</dbReference>
<evidence type="ECO:0000256" key="7">
    <source>
        <dbReference type="ARBA" id="ARBA00023145"/>
    </source>
</evidence>
<organism evidence="10 12">
    <name type="scientific">Phytophthora kernoviae</name>
    <dbReference type="NCBI Taxonomy" id="325452"/>
    <lineage>
        <taxon>Eukaryota</taxon>
        <taxon>Sar</taxon>
        <taxon>Stramenopiles</taxon>
        <taxon>Oomycota</taxon>
        <taxon>Peronosporomycetes</taxon>
        <taxon>Peronosporales</taxon>
        <taxon>Peronosporaceae</taxon>
        <taxon>Phytophthora</taxon>
    </lineage>
</organism>
<comment type="function">
    <text evidence="9">Component of the proteasome, a multicatalytic proteinase complex which is characterized by its ability to cleave peptides with Arg, Phe, Tyr, Leu, and Glu adjacent to the leaving group at neutral or slightly basic pH. The proteasome has an ATP-dependent proteolytic activity.</text>
</comment>
<proteinExistence type="inferred from homology"/>
<dbReference type="InterPro" id="IPR029055">
    <property type="entry name" value="Ntn_hydrolases_N"/>
</dbReference>
<reference evidence="12 13" key="1">
    <citation type="submission" date="2018-07" db="EMBL/GenBank/DDBJ databases">
        <title>Genome sequencing of oomycete isolates from Chile give support for New Zealand origin for Phytophthora kernoviae and make available the first Nothophytophthora sp. genome.</title>
        <authorList>
            <person name="Studholme D.J."/>
            <person name="Sanfuentes E."/>
            <person name="Panda P."/>
            <person name="Hill R."/>
            <person name="Sambles C."/>
            <person name="Grant M."/>
            <person name="Williams N.M."/>
            <person name="Mcdougal R.L."/>
        </authorList>
    </citation>
    <scope>NUCLEOTIDE SEQUENCE [LARGE SCALE GENOMIC DNA]</scope>
    <source>
        <strain evidence="11">Chile4</strain>
        <strain evidence="10">Chile6</strain>
    </source>
</reference>
<comment type="catalytic activity">
    <reaction evidence="1">
        <text>Cleavage of peptide bonds with very broad specificity.</text>
        <dbReference type="EC" id="3.4.25.1"/>
    </reaction>
</comment>
<accession>A0A3F2RHC9</accession>
<dbReference type="PROSITE" id="PS00854">
    <property type="entry name" value="PROTEASOME_BETA_1"/>
    <property type="match status" value="1"/>
</dbReference>
<dbReference type="InterPro" id="IPR000243">
    <property type="entry name" value="Pept_T1A_subB"/>
</dbReference>
<keyword evidence="3" id="KW-0645">Protease</keyword>
<evidence type="ECO:0000256" key="8">
    <source>
        <dbReference type="PIRSR" id="PIRSR600243-1"/>
    </source>
</evidence>
<dbReference type="GO" id="GO:0005839">
    <property type="term" value="C:proteasome core complex"/>
    <property type="evidence" value="ECO:0007669"/>
    <property type="project" value="InterPro"/>
</dbReference>
<dbReference type="Proteomes" id="UP000285624">
    <property type="component" value="Unassembled WGS sequence"/>
</dbReference>
<keyword evidence="2 9" id="KW-0963">Cytoplasm</keyword>
<keyword evidence="13" id="KW-1185">Reference proteome</keyword>
<dbReference type="Proteomes" id="UP000277300">
    <property type="component" value="Unassembled WGS sequence"/>
</dbReference>
<comment type="similarity">
    <text evidence="9">Belongs to the peptidase T1B family.</text>
</comment>
<dbReference type="AlphaFoldDB" id="A0A3F2RHC9"/>
<dbReference type="PANTHER" id="PTHR32194:SF3">
    <property type="entry name" value="PROTEASOME SUBUNIT BETA"/>
    <property type="match status" value="1"/>
</dbReference>
<keyword evidence="4" id="KW-0888">Threonine protease</keyword>
<evidence type="ECO:0000256" key="9">
    <source>
        <dbReference type="RuleBase" id="RU004203"/>
    </source>
</evidence>
<dbReference type="InterPro" id="IPR023333">
    <property type="entry name" value="Proteasome_suB-type"/>
</dbReference>
<dbReference type="Gene3D" id="3.60.20.10">
    <property type="entry name" value="Glutamine Phosphoribosylpyrophosphate, subunit 1, domain 1"/>
    <property type="match status" value="1"/>
</dbReference>
<evidence type="ECO:0000256" key="2">
    <source>
        <dbReference type="ARBA" id="ARBA00022490"/>
    </source>
</evidence>
<keyword evidence="5" id="KW-0378">Hydrolase</keyword>
<evidence type="ECO:0000313" key="13">
    <source>
        <dbReference type="Proteomes" id="UP000285624"/>
    </source>
</evidence>
<evidence type="ECO:0000256" key="5">
    <source>
        <dbReference type="ARBA" id="ARBA00022801"/>
    </source>
</evidence>
<sequence length="274" mass="30415">MSAPMVNLDFLRAGSRGASVNYGGAMPNMHMAPEDNVNVASMSSDSLASGFLLPPVADPAAYSRDNFKVKYTEDNEQSLKFAKGTTTLAFIYNGGIVVAVDSRSTMGPFIASQQVKKVNPINDYILATLAGGAADCQFWQRNLAVQCRMYELRNRHRISRYGMSLGMMMMGYDNGKPVLYYVDDEGSRIPASKDIPKFSVGSGSTFAYGVLDTNWRWDLTDDEAVELGKRAIYHATHRDAYSGGFCNVFVFKPEGFKHVVHQDVKEMHDYERGY</sequence>
<dbReference type="GO" id="GO:0004298">
    <property type="term" value="F:threonine-type endopeptidase activity"/>
    <property type="evidence" value="ECO:0007669"/>
    <property type="project" value="UniProtKB-KW"/>
</dbReference>
<keyword evidence="7" id="KW-0865">Zymogen</keyword>
<dbReference type="GO" id="GO:0005634">
    <property type="term" value="C:nucleus"/>
    <property type="evidence" value="ECO:0007669"/>
    <property type="project" value="UniProtKB-SubCell"/>
</dbReference>
<dbReference type="InterPro" id="IPR001353">
    <property type="entry name" value="Proteasome_sua/b"/>
</dbReference>
<evidence type="ECO:0000313" key="12">
    <source>
        <dbReference type="Proteomes" id="UP000277300"/>
    </source>
</evidence>
<dbReference type="STRING" id="325452.A0A3F2RHC9"/>
<name>A0A3F2RHC9_9STRA</name>